<dbReference type="InterPro" id="IPR054765">
    <property type="entry name" value="SLBB_dom"/>
</dbReference>
<protein>
    <submittedName>
        <fullName evidence="18">Polysaccharide export protein</fullName>
    </submittedName>
</protein>
<keyword evidence="14" id="KW-0449">Lipoprotein</keyword>
<evidence type="ECO:0000256" key="9">
    <source>
        <dbReference type="ARBA" id="ARBA00023065"/>
    </source>
</evidence>
<dbReference type="Proteomes" id="UP000310017">
    <property type="component" value="Chromosome"/>
</dbReference>
<sequence>MVDDRQDIERCIKLFVLAIAGLFFFTSCGSGRNAIYFDEPTNVVFGKNSTDLEPVIQLNDLLSIVVSSVNPDAADLFNPSRNGTEQSSTNSGNTTRASGYLVDQDGFINFPILGKIEVAGRTKKEVRDEITNQLVEQKLLLEPIVDIRYLNYKVSILGEVKNPSVLNVPSEKISLLEALGMAGDITIYGRRDNVTLIREEDGVKRIRKIDLTTNEIFSSPYYYLQSNDIVYVQPNKAKVSSSTGTKEWIPVILSAISLAIIIAINVK</sequence>
<dbReference type="AlphaFoldDB" id="A0A5B7STZ7"/>
<evidence type="ECO:0000256" key="10">
    <source>
        <dbReference type="ARBA" id="ARBA00023114"/>
    </source>
</evidence>
<evidence type="ECO:0000256" key="6">
    <source>
        <dbReference type="ARBA" id="ARBA00022692"/>
    </source>
</evidence>
<evidence type="ECO:0000259" key="16">
    <source>
        <dbReference type="Pfam" id="PF02563"/>
    </source>
</evidence>
<gene>
    <name evidence="18" type="ORF">FGM00_01065</name>
</gene>
<keyword evidence="6" id="KW-0812">Transmembrane</keyword>
<feature type="region of interest" description="Disordered" evidence="15">
    <location>
        <begin position="76"/>
        <end position="96"/>
    </location>
</feature>
<evidence type="ECO:0000256" key="3">
    <source>
        <dbReference type="ARBA" id="ARBA00022448"/>
    </source>
</evidence>
<feature type="domain" description="SLBB" evidence="17">
    <location>
        <begin position="153"/>
        <end position="232"/>
    </location>
</feature>
<evidence type="ECO:0000256" key="7">
    <source>
        <dbReference type="ARBA" id="ARBA00022729"/>
    </source>
</evidence>
<evidence type="ECO:0000256" key="15">
    <source>
        <dbReference type="SAM" id="MobiDB-lite"/>
    </source>
</evidence>
<evidence type="ECO:0000256" key="5">
    <source>
        <dbReference type="ARBA" id="ARBA00022597"/>
    </source>
</evidence>
<dbReference type="InterPro" id="IPR003715">
    <property type="entry name" value="Poly_export_N"/>
</dbReference>
<keyword evidence="12" id="KW-0564">Palmitate</keyword>
<keyword evidence="8" id="KW-0625">Polysaccharide transport</keyword>
<organism evidence="18 19">
    <name type="scientific">Aggregatimonas sangjinii</name>
    <dbReference type="NCBI Taxonomy" id="2583587"/>
    <lineage>
        <taxon>Bacteria</taxon>
        <taxon>Pseudomonadati</taxon>
        <taxon>Bacteroidota</taxon>
        <taxon>Flavobacteriia</taxon>
        <taxon>Flavobacteriales</taxon>
        <taxon>Flavobacteriaceae</taxon>
        <taxon>Aggregatimonas</taxon>
    </lineage>
</organism>
<keyword evidence="7" id="KW-0732">Signal</keyword>
<dbReference type="EMBL" id="CP040710">
    <property type="protein sequence ID" value="QCX02245.1"/>
    <property type="molecule type" value="Genomic_DNA"/>
</dbReference>
<dbReference type="KEGG" id="asag:FGM00_01065"/>
<evidence type="ECO:0000259" key="17">
    <source>
        <dbReference type="Pfam" id="PF22461"/>
    </source>
</evidence>
<reference evidence="18 19" key="1">
    <citation type="submission" date="2019-05" db="EMBL/GenBank/DDBJ databases">
        <title>Genome sequencing of F202Z8.</title>
        <authorList>
            <person name="Kwon Y.M."/>
        </authorList>
    </citation>
    <scope>NUCLEOTIDE SEQUENCE [LARGE SCALE GENOMIC DNA]</scope>
    <source>
        <strain evidence="18 19">F202Z8</strain>
    </source>
</reference>
<keyword evidence="13" id="KW-0998">Cell outer membrane</keyword>
<dbReference type="GO" id="GO:0015288">
    <property type="term" value="F:porin activity"/>
    <property type="evidence" value="ECO:0007669"/>
    <property type="project" value="UniProtKB-KW"/>
</dbReference>
<evidence type="ECO:0000256" key="1">
    <source>
        <dbReference type="ARBA" id="ARBA00004571"/>
    </source>
</evidence>
<keyword evidence="5" id="KW-0762">Sugar transport</keyword>
<dbReference type="GO" id="GO:0006811">
    <property type="term" value="P:monoatomic ion transport"/>
    <property type="evidence" value="ECO:0007669"/>
    <property type="project" value="UniProtKB-KW"/>
</dbReference>
<evidence type="ECO:0000256" key="4">
    <source>
        <dbReference type="ARBA" id="ARBA00022452"/>
    </source>
</evidence>
<dbReference type="PANTHER" id="PTHR33619">
    <property type="entry name" value="POLYSACCHARIDE EXPORT PROTEIN GFCE-RELATED"/>
    <property type="match status" value="1"/>
</dbReference>
<keyword evidence="10" id="KW-0626">Porin</keyword>
<name>A0A5B7STZ7_9FLAO</name>
<dbReference type="PANTHER" id="PTHR33619:SF3">
    <property type="entry name" value="POLYSACCHARIDE EXPORT PROTEIN GFCE-RELATED"/>
    <property type="match status" value="1"/>
</dbReference>
<feature type="domain" description="Polysaccharide export protein N-terminal" evidence="16">
    <location>
        <begin position="54"/>
        <end position="148"/>
    </location>
</feature>
<evidence type="ECO:0000256" key="2">
    <source>
        <dbReference type="ARBA" id="ARBA00009450"/>
    </source>
</evidence>
<evidence type="ECO:0000256" key="11">
    <source>
        <dbReference type="ARBA" id="ARBA00023136"/>
    </source>
</evidence>
<dbReference type="Pfam" id="PF22461">
    <property type="entry name" value="SLBB_2"/>
    <property type="match status" value="1"/>
</dbReference>
<evidence type="ECO:0000256" key="12">
    <source>
        <dbReference type="ARBA" id="ARBA00023139"/>
    </source>
</evidence>
<proteinExistence type="inferred from homology"/>
<dbReference type="GO" id="GO:0046930">
    <property type="term" value="C:pore complex"/>
    <property type="evidence" value="ECO:0007669"/>
    <property type="project" value="UniProtKB-KW"/>
</dbReference>
<keyword evidence="3" id="KW-0813">Transport</keyword>
<keyword evidence="4" id="KW-1134">Transmembrane beta strand</keyword>
<comment type="similarity">
    <text evidence="2">Belongs to the BexD/CtrA/VexA family.</text>
</comment>
<dbReference type="Pfam" id="PF02563">
    <property type="entry name" value="Poly_export"/>
    <property type="match status" value="1"/>
</dbReference>
<dbReference type="GO" id="GO:0015159">
    <property type="term" value="F:polysaccharide transmembrane transporter activity"/>
    <property type="evidence" value="ECO:0007669"/>
    <property type="project" value="InterPro"/>
</dbReference>
<dbReference type="OrthoDB" id="662756at2"/>
<dbReference type="PROSITE" id="PS51257">
    <property type="entry name" value="PROKAR_LIPOPROTEIN"/>
    <property type="match status" value="1"/>
</dbReference>
<keyword evidence="9" id="KW-0406">Ion transport</keyword>
<evidence type="ECO:0000256" key="8">
    <source>
        <dbReference type="ARBA" id="ARBA00023047"/>
    </source>
</evidence>
<dbReference type="GO" id="GO:0009279">
    <property type="term" value="C:cell outer membrane"/>
    <property type="evidence" value="ECO:0007669"/>
    <property type="project" value="UniProtKB-SubCell"/>
</dbReference>
<dbReference type="Gene3D" id="3.30.1950.10">
    <property type="entry name" value="wza like domain"/>
    <property type="match status" value="1"/>
</dbReference>
<comment type="subcellular location">
    <subcellularLocation>
        <location evidence="1">Cell outer membrane</location>
        <topology evidence="1">Multi-pass membrane protein</topology>
    </subcellularLocation>
</comment>
<evidence type="ECO:0000256" key="14">
    <source>
        <dbReference type="ARBA" id="ARBA00023288"/>
    </source>
</evidence>
<accession>A0A5B7STZ7</accession>
<keyword evidence="19" id="KW-1185">Reference proteome</keyword>
<dbReference type="InterPro" id="IPR049712">
    <property type="entry name" value="Poly_export"/>
</dbReference>
<feature type="compositionally biased region" description="Polar residues" evidence="15">
    <location>
        <begin position="79"/>
        <end position="96"/>
    </location>
</feature>
<evidence type="ECO:0000313" key="19">
    <source>
        <dbReference type="Proteomes" id="UP000310017"/>
    </source>
</evidence>
<evidence type="ECO:0000313" key="18">
    <source>
        <dbReference type="EMBL" id="QCX02245.1"/>
    </source>
</evidence>
<evidence type="ECO:0000256" key="13">
    <source>
        <dbReference type="ARBA" id="ARBA00023237"/>
    </source>
</evidence>
<keyword evidence="11" id="KW-0472">Membrane</keyword>